<dbReference type="OrthoDB" id="2970297at2"/>
<sequence>MIGLLTKNSQGRYAFYNGFYFKTGDAIEIKLDYYHWVQTIIKQKDEDYYLKDFPNLKIEGLTARKVV</sequence>
<protein>
    <recommendedName>
        <fullName evidence="1">DUF5348 domain-containing protein</fullName>
    </recommendedName>
</protein>
<comment type="caution">
    <text evidence="2">The sequence shown here is derived from an EMBL/GenBank/DDBJ whole genome shotgun (WGS) entry which is preliminary data.</text>
</comment>
<keyword evidence="3" id="KW-1185">Reference proteome</keyword>
<accession>A0A2W7M9H9</accession>
<reference evidence="2 3" key="1">
    <citation type="submission" date="2018-06" db="EMBL/GenBank/DDBJ databases">
        <title>Genomic Encyclopedia of Type Strains, Phase IV (KMG-IV): sequencing the most valuable type-strain genomes for metagenomic binning, comparative biology and taxonomic classification.</title>
        <authorList>
            <person name="Goeker M."/>
        </authorList>
    </citation>
    <scope>NUCLEOTIDE SEQUENCE [LARGE SCALE GENOMIC DNA]</scope>
    <source>
        <strain evidence="2 3">DSM 5</strain>
    </source>
</reference>
<dbReference type="Proteomes" id="UP000248646">
    <property type="component" value="Unassembled WGS sequence"/>
</dbReference>
<dbReference type="AlphaFoldDB" id="A0A2W7M9H9"/>
<name>A0A2W7M9H9_9BACI</name>
<dbReference type="Gene3D" id="2.40.10.390">
    <property type="match status" value="1"/>
</dbReference>
<proteinExistence type="predicted"/>
<feature type="domain" description="DUF5348" evidence="1">
    <location>
        <begin position="5"/>
        <end position="64"/>
    </location>
</feature>
<dbReference type="InterPro" id="IPR035255">
    <property type="entry name" value="DUF5348"/>
</dbReference>
<dbReference type="EMBL" id="QKZI01000032">
    <property type="protein sequence ID" value="PZX01200.1"/>
    <property type="molecule type" value="Genomic_DNA"/>
</dbReference>
<evidence type="ECO:0000259" key="1">
    <source>
        <dbReference type="Pfam" id="PF17295"/>
    </source>
</evidence>
<evidence type="ECO:0000313" key="2">
    <source>
        <dbReference type="EMBL" id="PZX01200.1"/>
    </source>
</evidence>
<dbReference type="Pfam" id="PF17295">
    <property type="entry name" value="DUF5348"/>
    <property type="match status" value="1"/>
</dbReference>
<evidence type="ECO:0000313" key="3">
    <source>
        <dbReference type="Proteomes" id="UP000248646"/>
    </source>
</evidence>
<organism evidence="2 3">
    <name type="scientific">Psychrobacillus insolitus</name>
    <dbReference type="NCBI Taxonomy" id="1461"/>
    <lineage>
        <taxon>Bacteria</taxon>
        <taxon>Bacillati</taxon>
        <taxon>Bacillota</taxon>
        <taxon>Bacilli</taxon>
        <taxon>Bacillales</taxon>
        <taxon>Bacillaceae</taxon>
        <taxon>Psychrobacillus</taxon>
    </lineage>
</organism>
<gene>
    <name evidence="2" type="ORF">C7437_1321</name>
</gene>
<dbReference type="RefSeq" id="WP_111441107.1">
    <property type="nucleotide sequence ID" value="NZ_QKZI01000032.1"/>
</dbReference>